<dbReference type="PANTHER" id="PTHR45566">
    <property type="entry name" value="HTH-TYPE TRANSCRIPTIONAL REGULATOR YHJB-RELATED"/>
    <property type="match status" value="1"/>
</dbReference>
<dbReference type="InterPro" id="IPR000792">
    <property type="entry name" value="Tscrpt_reg_LuxR_C"/>
</dbReference>
<dbReference type="SMART" id="SM00448">
    <property type="entry name" value="REC"/>
    <property type="match status" value="1"/>
</dbReference>
<keyword evidence="2" id="KW-0238">DNA-binding</keyword>
<dbReference type="PANTHER" id="PTHR45566:SF1">
    <property type="entry name" value="HTH-TYPE TRANSCRIPTIONAL REGULATOR YHJB-RELATED"/>
    <property type="match status" value="1"/>
</dbReference>
<proteinExistence type="predicted"/>
<dbReference type="InterPro" id="IPR016032">
    <property type="entry name" value="Sig_transdc_resp-reg_C-effctor"/>
</dbReference>
<evidence type="ECO:0000256" key="1">
    <source>
        <dbReference type="ARBA" id="ARBA00022553"/>
    </source>
</evidence>
<dbReference type="GO" id="GO:0000160">
    <property type="term" value="P:phosphorelay signal transduction system"/>
    <property type="evidence" value="ECO:0007669"/>
    <property type="project" value="InterPro"/>
</dbReference>
<keyword evidence="6" id="KW-0614">Plasmid</keyword>
<accession>A0A2S2CXB9</accession>
<name>A0A2S2CXB9_9PROT</name>
<dbReference type="Gene3D" id="3.40.50.2300">
    <property type="match status" value="1"/>
</dbReference>
<reference evidence="7" key="1">
    <citation type="submission" date="2018-05" db="EMBL/GenBank/DDBJ databases">
        <title>Azospirillum thermophila sp. nov., a novel isolated from hot spring.</title>
        <authorList>
            <person name="Zhao Z."/>
        </authorList>
    </citation>
    <scope>NUCLEOTIDE SEQUENCE [LARGE SCALE GENOMIC DNA]</scope>
    <source>
        <strain evidence="7">CFH 70021</strain>
        <plasmid evidence="7">unnamed1</plasmid>
    </source>
</reference>
<dbReference type="GO" id="GO:0003677">
    <property type="term" value="F:DNA binding"/>
    <property type="evidence" value="ECO:0007669"/>
    <property type="project" value="UniProtKB-KW"/>
</dbReference>
<dbReference type="PROSITE" id="PS50110">
    <property type="entry name" value="RESPONSE_REGULATORY"/>
    <property type="match status" value="1"/>
</dbReference>
<evidence type="ECO:0008006" key="8">
    <source>
        <dbReference type="Google" id="ProtNLM"/>
    </source>
</evidence>
<dbReference type="InterPro" id="IPR051015">
    <property type="entry name" value="EvgA-like"/>
</dbReference>
<keyword evidence="1 3" id="KW-0597">Phosphoprotein</keyword>
<gene>
    <name evidence="6" type="ORF">DEW08_24560</name>
</gene>
<keyword evidence="7" id="KW-1185">Reference proteome</keyword>
<dbReference type="CDD" id="cd06170">
    <property type="entry name" value="LuxR_C_like"/>
    <property type="match status" value="1"/>
</dbReference>
<evidence type="ECO:0000259" key="5">
    <source>
        <dbReference type="PROSITE" id="PS50110"/>
    </source>
</evidence>
<dbReference type="InterPro" id="IPR058245">
    <property type="entry name" value="NreC/VraR/RcsB-like_REC"/>
</dbReference>
<feature type="domain" description="Response regulatory" evidence="5">
    <location>
        <begin position="2"/>
        <end position="119"/>
    </location>
</feature>
<dbReference type="AlphaFoldDB" id="A0A2S2CXB9"/>
<dbReference type="Proteomes" id="UP000245629">
    <property type="component" value="Plasmid unnamed1"/>
</dbReference>
<dbReference type="Pfam" id="PF00196">
    <property type="entry name" value="GerE"/>
    <property type="match status" value="1"/>
</dbReference>
<evidence type="ECO:0000259" key="4">
    <source>
        <dbReference type="PROSITE" id="PS50043"/>
    </source>
</evidence>
<sequence length="209" mass="22560">MHIVFAEQHAMVRDVLRPFLIQVGAEARVTEAGCAGEVWRAFRNSPAIDLAILDHEMPGLELGDCITTLSTLHPGARSVVLAPKADPAMVSRAMSAGVSGFIPKRMSARAFVSALHLVMAGERYVPAALLPAGGPGPLPQAPCPSVRPQGTGLTAREREIIDLLRQGLPNKLIARRLNVSEVTVKSHLCHVFRKLGVRNRIQAAQFDRT</sequence>
<organism evidence="6 7">
    <name type="scientific">Azospirillum thermophilum</name>
    <dbReference type="NCBI Taxonomy" id="2202148"/>
    <lineage>
        <taxon>Bacteria</taxon>
        <taxon>Pseudomonadati</taxon>
        <taxon>Pseudomonadota</taxon>
        <taxon>Alphaproteobacteria</taxon>
        <taxon>Rhodospirillales</taxon>
        <taxon>Azospirillaceae</taxon>
        <taxon>Azospirillum</taxon>
    </lineage>
</organism>
<dbReference type="OrthoDB" id="9805444at2"/>
<evidence type="ECO:0000313" key="7">
    <source>
        <dbReference type="Proteomes" id="UP000245629"/>
    </source>
</evidence>
<dbReference type="Gene3D" id="1.10.10.10">
    <property type="entry name" value="Winged helix-like DNA-binding domain superfamily/Winged helix DNA-binding domain"/>
    <property type="match status" value="1"/>
</dbReference>
<dbReference type="CDD" id="cd17535">
    <property type="entry name" value="REC_NarL-like"/>
    <property type="match status" value="1"/>
</dbReference>
<dbReference type="RefSeq" id="WP_109332154.1">
    <property type="nucleotide sequence ID" value="NZ_CP029356.1"/>
</dbReference>
<dbReference type="PROSITE" id="PS50043">
    <property type="entry name" value="HTH_LUXR_2"/>
    <property type="match status" value="1"/>
</dbReference>
<evidence type="ECO:0000256" key="3">
    <source>
        <dbReference type="PROSITE-ProRule" id="PRU00169"/>
    </source>
</evidence>
<feature type="modified residue" description="4-aspartylphosphate" evidence="3">
    <location>
        <position position="54"/>
    </location>
</feature>
<dbReference type="EMBL" id="CP029356">
    <property type="protein sequence ID" value="AWK89162.1"/>
    <property type="molecule type" value="Genomic_DNA"/>
</dbReference>
<feature type="domain" description="HTH luxR-type" evidence="4">
    <location>
        <begin position="145"/>
        <end position="209"/>
    </location>
</feature>
<protein>
    <recommendedName>
        <fullName evidence="8">DNA-binding response regulator</fullName>
    </recommendedName>
</protein>
<geneLocation type="plasmid" evidence="6 7">
    <name>unnamed1</name>
</geneLocation>
<evidence type="ECO:0000256" key="2">
    <source>
        <dbReference type="ARBA" id="ARBA00023125"/>
    </source>
</evidence>
<dbReference type="PROSITE" id="PS00622">
    <property type="entry name" value="HTH_LUXR_1"/>
    <property type="match status" value="1"/>
</dbReference>
<evidence type="ECO:0000313" key="6">
    <source>
        <dbReference type="EMBL" id="AWK89162.1"/>
    </source>
</evidence>
<dbReference type="SUPFAM" id="SSF52172">
    <property type="entry name" value="CheY-like"/>
    <property type="match status" value="1"/>
</dbReference>
<dbReference type="InterPro" id="IPR001789">
    <property type="entry name" value="Sig_transdc_resp-reg_receiver"/>
</dbReference>
<dbReference type="InterPro" id="IPR011006">
    <property type="entry name" value="CheY-like_superfamily"/>
</dbReference>
<dbReference type="SUPFAM" id="SSF46894">
    <property type="entry name" value="C-terminal effector domain of the bipartite response regulators"/>
    <property type="match status" value="1"/>
</dbReference>
<dbReference type="KEGG" id="azz:DEW08_24560"/>
<dbReference type="SMART" id="SM00421">
    <property type="entry name" value="HTH_LUXR"/>
    <property type="match status" value="1"/>
</dbReference>
<dbReference type="InterPro" id="IPR036388">
    <property type="entry name" value="WH-like_DNA-bd_sf"/>
</dbReference>
<dbReference type="GO" id="GO:0006355">
    <property type="term" value="P:regulation of DNA-templated transcription"/>
    <property type="evidence" value="ECO:0007669"/>
    <property type="project" value="InterPro"/>
</dbReference>
<dbReference type="Pfam" id="PF00072">
    <property type="entry name" value="Response_reg"/>
    <property type="match status" value="1"/>
</dbReference>
<dbReference type="PRINTS" id="PR00038">
    <property type="entry name" value="HTHLUXR"/>
</dbReference>